<accession>A0A7V3J9T1</accession>
<reference evidence="3" key="1">
    <citation type="journal article" date="2020" name="mSystems">
        <title>Genome- and Community-Level Interaction Insights into Carbon Utilization and Element Cycling Functions of Hydrothermarchaeota in Hydrothermal Sediment.</title>
        <authorList>
            <person name="Zhou Z."/>
            <person name="Liu Y."/>
            <person name="Xu W."/>
            <person name="Pan J."/>
            <person name="Luo Z.H."/>
            <person name="Li M."/>
        </authorList>
    </citation>
    <scope>NUCLEOTIDE SEQUENCE [LARGE SCALE GENOMIC DNA]</scope>
    <source>
        <strain evidence="3">SpSt-757</strain>
    </source>
</reference>
<dbReference type="PANTHER" id="PTHR21180:SF32">
    <property type="entry name" value="ENDONUCLEASE_EXONUCLEASE_PHOSPHATASE FAMILY DOMAIN-CONTAINING PROTEIN 1"/>
    <property type="match status" value="1"/>
</dbReference>
<organism evidence="3">
    <name type="scientific">candidate division CPR3 bacterium</name>
    <dbReference type="NCBI Taxonomy" id="2268181"/>
    <lineage>
        <taxon>Bacteria</taxon>
        <taxon>Bacteria division CPR3</taxon>
    </lineage>
</organism>
<dbReference type="EMBL" id="DTGG01000069">
    <property type="protein sequence ID" value="HFZ08899.1"/>
    <property type="molecule type" value="Genomic_DNA"/>
</dbReference>
<gene>
    <name evidence="3" type="ORF">ENV41_02055</name>
</gene>
<dbReference type="SUPFAM" id="SSF47781">
    <property type="entry name" value="RuvA domain 2-like"/>
    <property type="match status" value="1"/>
</dbReference>
<dbReference type="AlphaFoldDB" id="A0A7V3J9T1"/>
<dbReference type="InterPro" id="IPR004509">
    <property type="entry name" value="Competence_ComEA_HhH"/>
</dbReference>
<evidence type="ECO:0000313" key="3">
    <source>
        <dbReference type="EMBL" id="HFZ08899.1"/>
    </source>
</evidence>
<name>A0A7V3J9T1_UNCC3</name>
<dbReference type="GO" id="GO:0006281">
    <property type="term" value="P:DNA repair"/>
    <property type="evidence" value="ECO:0007669"/>
    <property type="project" value="InterPro"/>
</dbReference>
<comment type="caution">
    <text evidence="3">The sequence shown here is derived from an EMBL/GenBank/DDBJ whole genome shotgun (WGS) entry which is preliminary data.</text>
</comment>
<evidence type="ECO:0000256" key="1">
    <source>
        <dbReference type="SAM" id="Phobius"/>
    </source>
</evidence>
<evidence type="ECO:0000259" key="2">
    <source>
        <dbReference type="SMART" id="SM00278"/>
    </source>
</evidence>
<feature type="domain" description="Helix-hairpin-helix DNA-binding motif class 1" evidence="2">
    <location>
        <begin position="66"/>
        <end position="85"/>
    </location>
</feature>
<keyword evidence="1" id="KW-1133">Transmembrane helix</keyword>
<dbReference type="PANTHER" id="PTHR21180">
    <property type="entry name" value="ENDONUCLEASE/EXONUCLEASE/PHOSPHATASE FAMILY DOMAIN-CONTAINING PROTEIN 1"/>
    <property type="match status" value="1"/>
</dbReference>
<dbReference type="GO" id="GO:0015628">
    <property type="term" value="P:protein secretion by the type II secretion system"/>
    <property type="evidence" value="ECO:0007669"/>
    <property type="project" value="TreeGrafter"/>
</dbReference>
<keyword evidence="1" id="KW-0472">Membrane</keyword>
<keyword evidence="1" id="KW-0812">Transmembrane</keyword>
<dbReference type="GO" id="GO:0015627">
    <property type="term" value="C:type II protein secretion system complex"/>
    <property type="evidence" value="ECO:0007669"/>
    <property type="project" value="TreeGrafter"/>
</dbReference>
<proteinExistence type="predicted"/>
<dbReference type="InterPro" id="IPR003583">
    <property type="entry name" value="Hlx-hairpin-Hlx_DNA-bd_motif"/>
</dbReference>
<dbReference type="GO" id="GO:0003677">
    <property type="term" value="F:DNA binding"/>
    <property type="evidence" value="ECO:0007669"/>
    <property type="project" value="InterPro"/>
</dbReference>
<dbReference type="InterPro" id="IPR051675">
    <property type="entry name" value="Endo/Exo/Phosphatase_dom_1"/>
</dbReference>
<feature type="transmembrane region" description="Helical" evidence="1">
    <location>
        <begin position="7"/>
        <end position="28"/>
    </location>
</feature>
<sequence>MKIIDKYYRAVGIFLVLAILGGGGGIIYKEQRLKTTQPSQIQNKTPQISNLKPISSKINLNLASQKELEGLPGIGPTKAKAIIEYRRKNGNFGSKRDIMKVKGIGEKTYEKIKNLIEVN</sequence>
<dbReference type="SMART" id="SM00278">
    <property type="entry name" value="HhH1"/>
    <property type="match status" value="2"/>
</dbReference>
<dbReference type="InterPro" id="IPR010994">
    <property type="entry name" value="RuvA_2-like"/>
</dbReference>
<protein>
    <recommendedName>
        <fullName evidence="2">Helix-hairpin-helix DNA-binding motif class 1 domain-containing protein</fullName>
    </recommendedName>
</protein>
<dbReference type="NCBIfam" id="TIGR00426">
    <property type="entry name" value="competence protein ComEA helix-hairpin-helix repeat region"/>
    <property type="match status" value="1"/>
</dbReference>
<feature type="domain" description="Helix-hairpin-helix DNA-binding motif class 1" evidence="2">
    <location>
        <begin position="96"/>
        <end position="115"/>
    </location>
</feature>
<dbReference type="Pfam" id="PF12836">
    <property type="entry name" value="HHH_3"/>
    <property type="match status" value="1"/>
</dbReference>
<dbReference type="Gene3D" id="1.10.150.320">
    <property type="entry name" value="Photosystem II 12 kDa extrinsic protein"/>
    <property type="match status" value="1"/>
</dbReference>